<comment type="caution">
    <text evidence="1">The sequence shown here is derived from an EMBL/GenBank/DDBJ whole genome shotgun (WGS) entry which is preliminary data.</text>
</comment>
<evidence type="ECO:0008006" key="3">
    <source>
        <dbReference type="Google" id="ProtNLM"/>
    </source>
</evidence>
<reference evidence="2" key="2">
    <citation type="submission" date="2023-07" db="EMBL/GenBank/DDBJ databases">
        <authorList>
            <person name="Jung D.-H."/>
        </authorList>
    </citation>
    <scope>NUCLEOTIDE SEQUENCE [LARGE SCALE GENOMIC DNA]</scope>
    <source>
        <strain evidence="2">JA-25</strain>
    </source>
</reference>
<accession>A0ABX0QA10</accession>
<organism evidence="1 2">
    <name type="scientific">Fibrivirga algicola</name>
    <dbReference type="NCBI Taxonomy" id="2950420"/>
    <lineage>
        <taxon>Bacteria</taxon>
        <taxon>Pseudomonadati</taxon>
        <taxon>Bacteroidota</taxon>
        <taxon>Cytophagia</taxon>
        <taxon>Cytophagales</taxon>
        <taxon>Spirosomataceae</taxon>
        <taxon>Fibrivirga</taxon>
    </lineage>
</organism>
<protein>
    <recommendedName>
        <fullName evidence="3">Apea-like HEPN domain-containing protein</fullName>
    </recommendedName>
</protein>
<dbReference type="RefSeq" id="WP_166690485.1">
    <property type="nucleotide sequence ID" value="NZ_WAEL01000001.1"/>
</dbReference>
<sequence length="230" mass="26685">MLPEDFLVDSGIQVLQEKLGLSSDFFKRLLEEDDWSFVIKLHALIEASCTDLLLHHFDEPVLKIIISRLELSNKSSGKIAFIKELELLGDTYRRYISALSEWRNSFVHNVQNCNASLDKIVASMDKNQIKKFALDFSPYETNLQKFAKMPLDLLDDSIRKQIDTNRLIERAKRNPKFHIWFGGYNLLATLVDMYSYSDYRKSNKVMTWIGAYDEDDDTESGEELNDQGIE</sequence>
<proteinExistence type="predicted"/>
<reference evidence="2" key="1">
    <citation type="submission" date="2019-09" db="EMBL/GenBank/DDBJ databases">
        <authorList>
            <person name="Jung D.-H."/>
        </authorList>
    </citation>
    <scope>NUCLEOTIDE SEQUENCE [LARGE SCALE GENOMIC DNA]</scope>
    <source>
        <strain evidence="2">JA-25</strain>
    </source>
</reference>
<dbReference type="Proteomes" id="UP000606008">
    <property type="component" value="Unassembled WGS sequence"/>
</dbReference>
<gene>
    <name evidence="1" type="ORF">F7231_00210</name>
</gene>
<evidence type="ECO:0000313" key="1">
    <source>
        <dbReference type="EMBL" id="NID08577.1"/>
    </source>
</evidence>
<name>A0ABX0QA10_9BACT</name>
<dbReference type="EMBL" id="WAEL01000001">
    <property type="protein sequence ID" value="NID08577.1"/>
    <property type="molecule type" value="Genomic_DNA"/>
</dbReference>
<evidence type="ECO:0000313" key="2">
    <source>
        <dbReference type="Proteomes" id="UP000606008"/>
    </source>
</evidence>
<keyword evidence="2" id="KW-1185">Reference proteome</keyword>